<dbReference type="AlphaFoldDB" id="A0A6A6GYV1"/>
<evidence type="ECO:0000256" key="1">
    <source>
        <dbReference type="SAM" id="MobiDB-lite"/>
    </source>
</evidence>
<accession>A0A6A6GYV1</accession>
<reference evidence="3" key="1">
    <citation type="journal article" date="2020" name="Stud. Mycol.">
        <title>101 Dothideomycetes genomes: a test case for predicting lifestyles and emergence of pathogens.</title>
        <authorList>
            <person name="Haridas S."/>
            <person name="Albert R."/>
            <person name="Binder M."/>
            <person name="Bloem J."/>
            <person name="Labutti K."/>
            <person name="Salamov A."/>
            <person name="Andreopoulos B."/>
            <person name="Baker S."/>
            <person name="Barry K."/>
            <person name="Bills G."/>
            <person name="Bluhm B."/>
            <person name="Cannon C."/>
            <person name="Castanera R."/>
            <person name="Culley D."/>
            <person name="Daum C."/>
            <person name="Ezra D."/>
            <person name="Gonzalez J."/>
            <person name="Henrissat B."/>
            <person name="Kuo A."/>
            <person name="Liang C."/>
            <person name="Lipzen A."/>
            <person name="Lutzoni F."/>
            <person name="Magnuson J."/>
            <person name="Mondo S."/>
            <person name="Nolan M."/>
            <person name="Ohm R."/>
            <person name="Pangilinan J."/>
            <person name="Park H.-J."/>
            <person name="Ramirez L."/>
            <person name="Alfaro M."/>
            <person name="Sun H."/>
            <person name="Tritt A."/>
            <person name="Yoshinaga Y."/>
            <person name="Zwiers L.-H."/>
            <person name="Turgeon B."/>
            <person name="Goodwin S."/>
            <person name="Spatafora J."/>
            <person name="Crous P."/>
            <person name="Grigoriev I."/>
        </authorList>
    </citation>
    <scope>NUCLEOTIDE SEQUENCE</scope>
    <source>
        <strain evidence="3">Tuck. ex Michener</strain>
    </source>
</reference>
<evidence type="ECO:0008006" key="5">
    <source>
        <dbReference type="Google" id="ProtNLM"/>
    </source>
</evidence>
<evidence type="ECO:0000313" key="3">
    <source>
        <dbReference type="EMBL" id="KAF2230986.1"/>
    </source>
</evidence>
<gene>
    <name evidence="3" type="ORF">EV356DRAFT_519223</name>
</gene>
<proteinExistence type="predicted"/>
<sequence>MKLSSTLIALGFAAGAMAQSTTPSPEQQSAMDSAVGVYEATLITESQGSIIPSVVASILPTTLPSSVASAVSTFLFWGPADSKGALPSSFLTATPTVSSEPWFTYLPSTFVSYMVSDQVSVMSAQRAIITSVLDFTGGPSTTTTSQTLNGSTTTNSQTSTTSAAPSSQTHKGEAMGSPIGWTMGMAAGAVGVAAALL</sequence>
<evidence type="ECO:0000256" key="2">
    <source>
        <dbReference type="SAM" id="SignalP"/>
    </source>
</evidence>
<evidence type="ECO:0000313" key="4">
    <source>
        <dbReference type="Proteomes" id="UP000800092"/>
    </source>
</evidence>
<feature type="chain" id="PRO_5025343494" description="GPI anchored protein" evidence="2">
    <location>
        <begin position="19"/>
        <end position="197"/>
    </location>
</feature>
<feature type="compositionally biased region" description="Low complexity" evidence="1">
    <location>
        <begin position="140"/>
        <end position="169"/>
    </location>
</feature>
<protein>
    <recommendedName>
        <fullName evidence="5">GPI anchored protein</fullName>
    </recommendedName>
</protein>
<dbReference type="Proteomes" id="UP000800092">
    <property type="component" value="Unassembled WGS sequence"/>
</dbReference>
<keyword evidence="4" id="KW-1185">Reference proteome</keyword>
<name>A0A6A6GYV1_VIRVR</name>
<feature type="region of interest" description="Disordered" evidence="1">
    <location>
        <begin position="140"/>
        <end position="176"/>
    </location>
</feature>
<feature type="signal peptide" evidence="2">
    <location>
        <begin position="1"/>
        <end position="18"/>
    </location>
</feature>
<keyword evidence="2" id="KW-0732">Signal</keyword>
<organism evidence="3 4">
    <name type="scientific">Viridothelium virens</name>
    <name type="common">Speckled blister lichen</name>
    <name type="synonym">Trypethelium virens</name>
    <dbReference type="NCBI Taxonomy" id="1048519"/>
    <lineage>
        <taxon>Eukaryota</taxon>
        <taxon>Fungi</taxon>
        <taxon>Dikarya</taxon>
        <taxon>Ascomycota</taxon>
        <taxon>Pezizomycotina</taxon>
        <taxon>Dothideomycetes</taxon>
        <taxon>Dothideomycetes incertae sedis</taxon>
        <taxon>Trypetheliales</taxon>
        <taxon>Trypetheliaceae</taxon>
        <taxon>Viridothelium</taxon>
    </lineage>
</organism>
<dbReference type="EMBL" id="ML991833">
    <property type="protein sequence ID" value="KAF2230986.1"/>
    <property type="molecule type" value="Genomic_DNA"/>
</dbReference>